<dbReference type="SUPFAM" id="SSF56219">
    <property type="entry name" value="DNase I-like"/>
    <property type="match status" value="1"/>
</dbReference>
<dbReference type="InterPro" id="IPR043502">
    <property type="entry name" value="DNA/RNA_pol_sf"/>
</dbReference>
<feature type="domain" description="Reverse transcriptase" evidence="3">
    <location>
        <begin position="1008"/>
        <end position="1293"/>
    </location>
</feature>
<feature type="region of interest" description="Disordered" evidence="2">
    <location>
        <begin position="1"/>
        <end position="82"/>
    </location>
</feature>
<keyword evidence="1" id="KW-0175">Coiled coil</keyword>
<evidence type="ECO:0000313" key="5">
    <source>
        <dbReference type="Proteomes" id="UP000565441"/>
    </source>
</evidence>
<sequence length="1604" mass="181725">MPHTSITPNPAVPPGPPIDNGNINSLRPAKRSRKEDGAPQLITFRTKASRAEEGELQEQEEETIDDLDSRPKRPEPRRKMADTFIFPNPFDMTDLPTLSEENPAIQQSCQGTLPHTPSPAAKAFTRAALPRSVIPMTTLLTNLHLTISEEVEKNPDSYIAIVPFGAGNRFFRDHPYVNTDIVTFLRTLGIGDEQQKLSISWPVARSRPNQRRDFEKPWTMVLVGASSELREFLLWLQTFAISRELAFHALPFDKNAHSWVIMNISGDAVEEGDEARIQALGRIKSTLWHNPQQHPTLTCSTTTNGTELDASRGEGSLSVDDLPNEGGSRQGGGQAARGQPESRHYRTSTGTLDDERRSAALDGVTVHEHPGPRASHGAPMCPPPRRTQTREGASPPTQSAYTSQSAGTPQSAGPSPTPRGELDPEEELTPPPERRSQHHAARPGAVNQDEAPPSPIHNTEPQRPEVQTNRCGKKSKRGSLGIATLNIKGGGSQTTRGKWPHLWQIMREQSIDVLAIQESHLDDRRRNEIQQIFEEQIHILHSWDQTNPNAKGIAFILNKRTTRWREARITELIPSRAALLHIPWHENNETKILGIYAPNNPTENAEFWEDLETKWKNNEYTTPDFLLGDTNFVEDSIDRMPAKVPPQAPVVALESLKRHFSIVDGWRQTYPSMRKFTFCTERGDSQSRLDRIYISETLLRFSHQWEISNTGLSTDHKLVSVRILNPAAPHLGKGRYAIPNTLLKHKELVSQIQILGRQYQTNLANLENKPRDKENNPQREHKDFKDKIVTAVRKYAKTVMPKIQKTINNLENDRDELINDATESDGEKSITAALIDEKITQLEKIRHNRARDNLATKCRLETETNSKFWYQLNKKKTPRDTITALKRPNVNPPVLVRKSSEMAQITKCYHEDLQNEGPPQGLDRDEETEHVLSHLDKKMGDHEKIELAQHVSQQEVRQALRDLPKGKSPGIDGLTHELWLMLLGKSDQQNADDDEDALDVVAALTKVFNDIEEFGVEDGTKGWMCPLYKKNDRTDISNYRPITILNSDYKVFTRALTSKLSKAVPELIHRDQASFMKGRRIEDQTELIRMIISRCEAQEENGAIVCLDQEKAYDKINHAFLWRSMEKFNLPDEFVSTVKHLYHNAETVVILNGEISNPYKVMRGVRQGDPLSCLLFNLAIESLAQMLRNSNLEGFQIKDKRERLIATLFADDTTVFLSQNNNFCSLQTILNKWCYVSGAKFNVPKTTIIPVGKEEYRKSVHDNRKLKPTAVEIPQGIHIASDGEPTKVLGAFVGNKVDQLDVWTPTMEKITIDLGMWNKGHPTLKGRSLISKVVIGGYTQYLARVQGMPKEIEHRLDKMSRDFMWNGAKIPPVKQTTLNQALAKGGRKYMNIIARNEAIELTKLKSYLKLDGERPRWAKVADELMGRNISTRRCVRDETSIVNHYLQDYTIKTRASNTTLPESLRRMQRTADKYNVTFAPIALSTNLKENMPMWYHIGVSNGKSLINNDEWARCQRHTHHITTVGEMIRYVDEKPAHDHAPLAAKILTNVGREEEKPWTHSARSGTPESTTPPTICWSENRKLRDPETTTPPSQKHSTRTTSQT</sequence>
<dbReference type="Pfam" id="PF00078">
    <property type="entry name" value="RVT_1"/>
    <property type="match status" value="1"/>
</dbReference>
<feature type="compositionally biased region" description="Polar residues" evidence="2">
    <location>
        <begin position="456"/>
        <end position="470"/>
    </location>
</feature>
<dbReference type="Gene3D" id="3.60.10.10">
    <property type="entry name" value="Endonuclease/exonuclease/phosphatase"/>
    <property type="match status" value="1"/>
</dbReference>
<dbReference type="OrthoDB" id="2205812at2759"/>
<feature type="compositionally biased region" description="Basic and acidic residues" evidence="2">
    <location>
        <begin position="67"/>
        <end position="81"/>
    </location>
</feature>
<dbReference type="EMBL" id="JAACJP010000010">
    <property type="protein sequence ID" value="KAF5381735.1"/>
    <property type="molecule type" value="Genomic_DNA"/>
</dbReference>
<gene>
    <name evidence="4" type="ORF">D9615_005396</name>
</gene>
<proteinExistence type="predicted"/>
<feature type="compositionally biased region" description="Polar residues" evidence="2">
    <location>
        <begin position="290"/>
        <end position="306"/>
    </location>
</feature>
<dbReference type="SUPFAM" id="SSF56672">
    <property type="entry name" value="DNA/RNA polymerases"/>
    <property type="match status" value="1"/>
</dbReference>
<feature type="compositionally biased region" description="Basic and acidic residues" evidence="2">
    <location>
        <begin position="353"/>
        <end position="371"/>
    </location>
</feature>
<dbReference type="GO" id="GO:0003824">
    <property type="term" value="F:catalytic activity"/>
    <property type="evidence" value="ECO:0007669"/>
    <property type="project" value="InterPro"/>
</dbReference>
<feature type="region of interest" description="Disordered" evidence="2">
    <location>
        <begin position="290"/>
        <end position="496"/>
    </location>
</feature>
<evidence type="ECO:0000256" key="1">
    <source>
        <dbReference type="SAM" id="Coils"/>
    </source>
</evidence>
<keyword evidence="5" id="KW-1185">Reference proteome</keyword>
<dbReference type="PROSITE" id="PS50878">
    <property type="entry name" value="RT_POL"/>
    <property type="match status" value="1"/>
</dbReference>
<feature type="compositionally biased region" description="Acidic residues" evidence="2">
    <location>
        <begin position="54"/>
        <end position="66"/>
    </location>
</feature>
<dbReference type="InterPro" id="IPR000477">
    <property type="entry name" value="RT_dom"/>
</dbReference>
<evidence type="ECO:0000256" key="2">
    <source>
        <dbReference type="SAM" id="MobiDB-lite"/>
    </source>
</evidence>
<dbReference type="Pfam" id="PF03372">
    <property type="entry name" value="Exo_endo_phos"/>
    <property type="match status" value="1"/>
</dbReference>
<organism evidence="4 5">
    <name type="scientific">Tricholomella constricta</name>
    <dbReference type="NCBI Taxonomy" id="117010"/>
    <lineage>
        <taxon>Eukaryota</taxon>
        <taxon>Fungi</taxon>
        <taxon>Dikarya</taxon>
        <taxon>Basidiomycota</taxon>
        <taxon>Agaricomycotina</taxon>
        <taxon>Agaricomycetes</taxon>
        <taxon>Agaricomycetidae</taxon>
        <taxon>Agaricales</taxon>
        <taxon>Tricholomatineae</taxon>
        <taxon>Lyophyllaceae</taxon>
        <taxon>Tricholomella</taxon>
    </lineage>
</organism>
<feature type="compositionally biased region" description="Polar residues" evidence="2">
    <location>
        <begin position="395"/>
        <end position="414"/>
    </location>
</feature>
<accession>A0A8H5HEW2</accession>
<dbReference type="PANTHER" id="PTHR19446">
    <property type="entry name" value="REVERSE TRANSCRIPTASES"/>
    <property type="match status" value="1"/>
</dbReference>
<name>A0A8H5HEW2_9AGAR</name>
<protein>
    <recommendedName>
        <fullName evidence="3">Reverse transcriptase domain-containing protein</fullName>
    </recommendedName>
</protein>
<feature type="compositionally biased region" description="Polar residues" evidence="2">
    <location>
        <begin position="1588"/>
        <end position="1604"/>
    </location>
</feature>
<comment type="caution">
    <text evidence="4">The sequence shown here is derived from an EMBL/GenBank/DDBJ whole genome shotgun (WGS) entry which is preliminary data.</text>
</comment>
<dbReference type="InterPro" id="IPR005135">
    <property type="entry name" value="Endo/exonuclease/phosphatase"/>
</dbReference>
<evidence type="ECO:0000259" key="3">
    <source>
        <dbReference type="PROSITE" id="PS50878"/>
    </source>
</evidence>
<dbReference type="Proteomes" id="UP000565441">
    <property type="component" value="Unassembled WGS sequence"/>
</dbReference>
<dbReference type="InterPro" id="IPR036691">
    <property type="entry name" value="Endo/exonu/phosph_ase_sf"/>
</dbReference>
<dbReference type="CDD" id="cd01650">
    <property type="entry name" value="RT_nLTR_like"/>
    <property type="match status" value="1"/>
</dbReference>
<feature type="compositionally biased region" description="Polar residues" evidence="2">
    <location>
        <begin position="1561"/>
        <end position="1573"/>
    </location>
</feature>
<feature type="region of interest" description="Disordered" evidence="2">
    <location>
        <begin position="1549"/>
        <end position="1604"/>
    </location>
</feature>
<reference evidence="4 5" key="1">
    <citation type="journal article" date="2020" name="ISME J.">
        <title>Uncovering the hidden diversity of litter-decomposition mechanisms in mushroom-forming fungi.</title>
        <authorList>
            <person name="Floudas D."/>
            <person name="Bentzer J."/>
            <person name="Ahren D."/>
            <person name="Johansson T."/>
            <person name="Persson P."/>
            <person name="Tunlid A."/>
        </authorList>
    </citation>
    <scope>NUCLEOTIDE SEQUENCE [LARGE SCALE GENOMIC DNA]</scope>
    <source>
        <strain evidence="4 5">CBS 661.87</strain>
    </source>
</reference>
<evidence type="ECO:0000313" key="4">
    <source>
        <dbReference type="EMBL" id="KAF5381735.1"/>
    </source>
</evidence>
<feature type="coiled-coil region" evidence="1">
    <location>
        <begin position="800"/>
        <end position="827"/>
    </location>
</feature>